<comment type="caution">
    <text evidence="3">The sequence shown here is derived from an EMBL/GenBank/DDBJ whole genome shotgun (WGS) entry which is preliminary data.</text>
</comment>
<dbReference type="InterPro" id="IPR029058">
    <property type="entry name" value="AB_hydrolase_fold"/>
</dbReference>
<dbReference type="PANTHER" id="PTHR42776">
    <property type="entry name" value="SERINE PEPTIDASE S9 FAMILY MEMBER"/>
    <property type="match status" value="1"/>
</dbReference>
<name>A0A969PQE3_9BACI</name>
<dbReference type="GO" id="GO:0004252">
    <property type="term" value="F:serine-type endopeptidase activity"/>
    <property type="evidence" value="ECO:0007669"/>
    <property type="project" value="TreeGrafter"/>
</dbReference>
<keyword evidence="4" id="KW-1185">Reference proteome</keyword>
<evidence type="ECO:0000313" key="3">
    <source>
        <dbReference type="EMBL" id="NJP38457.1"/>
    </source>
</evidence>
<dbReference type="Pfam" id="PF00326">
    <property type="entry name" value="Peptidase_S9"/>
    <property type="match status" value="1"/>
</dbReference>
<sequence length="199" mass="22273">MNSLFFHSYWADQGYTVIASQYREGGSSEGEDEFGGDDVHDVLQLAHVAEELAFADADEIYMLGFSRGGMMTTRAIQEGMDIQAAAVVGGATDIRELYENDRPEMRPLLAELIGIPEEVPEEYEKRSAVHWAEEIDAPLLLLHGEADDQVPVDQAEKLHEAMNTAGQESSLLTYEGDDHSVQENWDAAQVEILDWFERH</sequence>
<proteinExistence type="predicted"/>
<dbReference type="InterPro" id="IPR001375">
    <property type="entry name" value="Peptidase_S9_cat"/>
</dbReference>
<keyword evidence="1" id="KW-0378">Hydrolase</keyword>
<feature type="domain" description="Peptidase S9 prolyl oligopeptidase catalytic" evidence="2">
    <location>
        <begin position="8"/>
        <end position="199"/>
    </location>
</feature>
<gene>
    <name evidence="3" type="ORF">HCN83_12745</name>
</gene>
<evidence type="ECO:0000259" key="2">
    <source>
        <dbReference type="Pfam" id="PF00326"/>
    </source>
</evidence>
<dbReference type="EMBL" id="JAATHJ010000022">
    <property type="protein sequence ID" value="NJP38457.1"/>
    <property type="molecule type" value="Genomic_DNA"/>
</dbReference>
<organism evidence="3 4">
    <name type="scientific">Alkalicoccus luteus</name>
    <dbReference type="NCBI Taxonomy" id="1237094"/>
    <lineage>
        <taxon>Bacteria</taxon>
        <taxon>Bacillati</taxon>
        <taxon>Bacillota</taxon>
        <taxon>Bacilli</taxon>
        <taxon>Bacillales</taxon>
        <taxon>Bacillaceae</taxon>
        <taxon>Alkalicoccus</taxon>
    </lineage>
</organism>
<dbReference type="PANTHER" id="PTHR42776:SF4">
    <property type="entry name" value="ACYLAMINO-ACID-RELEASING ENZYME"/>
    <property type="match status" value="1"/>
</dbReference>
<dbReference type="SUPFAM" id="SSF53474">
    <property type="entry name" value="alpha/beta-Hydrolases"/>
    <property type="match status" value="1"/>
</dbReference>
<dbReference type="Proteomes" id="UP000752012">
    <property type="component" value="Unassembled WGS sequence"/>
</dbReference>
<dbReference type="GO" id="GO:0006508">
    <property type="term" value="P:proteolysis"/>
    <property type="evidence" value="ECO:0007669"/>
    <property type="project" value="InterPro"/>
</dbReference>
<evidence type="ECO:0000256" key="1">
    <source>
        <dbReference type="ARBA" id="ARBA00022801"/>
    </source>
</evidence>
<accession>A0A969PQE3</accession>
<dbReference type="AlphaFoldDB" id="A0A969PQE3"/>
<dbReference type="Gene3D" id="3.40.50.1820">
    <property type="entry name" value="alpha/beta hydrolase"/>
    <property type="match status" value="1"/>
</dbReference>
<reference evidence="3 4" key="1">
    <citation type="submission" date="2020-03" db="EMBL/GenBank/DDBJ databases">
        <title>Assessment of the enzymatic potential of alkaline-tolerant lipase obtained from Bacillus luteus H11 (technogenic soil) for the bioremediation of saline soils contaminated with petroleum substances.</title>
        <authorList>
            <person name="Kalwasinska A."/>
        </authorList>
    </citation>
    <scope>NUCLEOTIDE SEQUENCE [LARGE SCALE GENOMIC DNA]</scope>
    <source>
        <strain evidence="3 4">H11</strain>
    </source>
</reference>
<dbReference type="RefSeq" id="WP_168007955.1">
    <property type="nucleotide sequence ID" value="NZ_JAATHJ010000022.1"/>
</dbReference>
<protein>
    <submittedName>
        <fullName evidence="3">S9 family peptidase</fullName>
    </submittedName>
</protein>
<evidence type="ECO:0000313" key="4">
    <source>
        <dbReference type="Proteomes" id="UP000752012"/>
    </source>
</evidence>